<reference evidence="1" key="1">
    <citation type="journal article" date="2017" name="Parasit. Vectors">
        <title>Sialotranscriptomics of Rhipicephalus zambeziensis reveals intricate expression profiles of secretory proteins and suggests tight temporal transcriptional regulation during blood-feeding.</title>
        <authorList>
            <person name="de Castro M.H."/>
            <person name="de Klerk D."/>
            <person name="Pienaar R."/>
            <person name="Rees D.J.G."/>
            <person name="Mans B.J."/>
        </authorList>
    </citation>
    <scope>NUCLEOTIDE SEQUENCE</scope>
    <source>
        <tissue evidence="1">Salivary glands</tissue>
    </source>
</reference>
<evidence type="ECO:0000313" key="1">
    <source>
        <dbReference type="EMBL" id="MAA12777.1"/>
    </source>
</evidence>
<sequence length="117" mass="13494">MWYLNLECGLILSHMQLHCLNRFKSAHYGIFSGFASHSIIAYPRTVQDTVYAETWVRLKLLHRCLWQCLFRTVVCCAAFECCLCNCQHKKQISPAQLLCLSFDSICSFIVLPAVLLF</sequence>
<dbReference type="AlphaFoldDB" id="A0A224Y5G2"/>
<proteinExistence type="predicted"/>
<name>A0A224Y5G2_9ACAR</name>
<protein>
    <submittedName>
        <fullName evidence="1">Uncharacterized protein</fullName>
    </submittedName>
</protein>
<accession>A0A224Y5G2</accession>
<organism evidence="1">
    <name type="scientific">Rhipicephalus zambeziensis</name>
    <dbReference type="NCBI Taxonomy" id="60191"/>
    <lineage>
        <taxon>Eukaryota</taxon>
        <taxon>Metazoa</taxon>
        <taxon>Ecdysozoa</taxon>
        <taxon>Arthropoda</taxon>
        <taxon>Chelicerata</taxon>
        <taxon>Arachnida</taxon>
        <taxon>Acari</taxon>
        <taxon>Parasitiformes</taxon>
        <taxon>Ixodida</taxon>
        <taxon>Ixodoidea</taxon>
        <taxon>Ixodidae</taxon>
        <taxon>Rhipicephalinae</taxon>
        <taxon>Rhipicephalus</taxon>
        <taxon>Rhipicephalus</taxon>
    </lineage>
</organism>
<dbReference type="EMBL" id="GFPF01001631">
    <property type="protein sequence ID" value="MAA12777.1"/>
    <property type="molecule type" value="Transcribed_RNA"/>
</dbReference>